<feature type="transmembrane region" description="Helical" evidence="5">
    <location>
        <begin position="217"/>
        <end position="241"/>
    </location>
</feature>
<feature type="transmembrane region" description="Helical" evidence="5">
    <location>
        <begin position="79"/>
        <end position="97"/>
    </location>
</feature>
<evidence type="ECO:0000313" key="8">
    <source>
        <dbReference type="Proteomes" id="UP000579647"/>
    </source>
</evidence>
<feature type="domain" description="Sodium/calcium exchanger membrane region" evidence="6">
    <location>
        <begin position="184"/>
        <end position="325"/>
    </location>
</feature>
<evidence type="ECO:0000256" key="1">
    <source>
        <dbReference type="ARBA" id="ARBA00004141"/>
    </source>
</evidence>
<dbReference type="InterPro" id="IPR044880">
    <property type="entry name" value="NCX_ion-bd_dom_sf"/>
</dbReference>
<sequence length="373" mass="38079">MSAVTVFALILGFVLLIAGGESLVRGASSLARTLGMSPLVVGLTVVSFTTSAPELAVGVGAVFDGYPGLAVGNVVGSNIANILLVLGAAALAAPLAVNSQVVRTDIPVMIVLSAGMLLLALDGTVSRFDGVVLFAALLVYVTVTVVVSRRRAYAGSAPAPGADGLAQRPERARGARALRVLADLGLVVLGAALLVAGARLLVDAASRIAAQLGVSDLVIGLTVVAVGTSLPELVTCVVAVVKGQRDLALGNVVGSNVFNIGAVLGLSAVVAPEGIEVAASALRFDIPIMFAVTLILLPIALTRFAVARWEGAVLLLFYCAYIGYLVLEAGGYSALDLYGAVVLWFAVPVILVWLVLLAVSELGLQRGRRGRRP</sequence>
<feature type="transmembrane region" description="Helical" evidence="5">
    <location>
        <begin position="177"/>
        <end position="197"/>
    </location>
</feature>
<feature type="transmembrane region" description="Helical" evidence="5">
    <location>
        <begin position="248"/>
        <end position="271"/>
    </location>
</feature>
<dbReference type="AlphaFoldDB" id="A0A840W558"/>
<feature type="transmembrane region" description="Helical" evidence="5">
    <location>
        <begin position="106"/>
        <end position="125"/>
    </location>
</feature>
<evidence type="ECO:0000259" key="6">
    <source>
        <dbReference type="Pfam" id="PF01699"/>
    </source>
</evidence>
<dbReference type="GO" id="GO:0005886">
    <property type="term" value="C:plasma membrane"/>
    <property type="evidence" value="ECO:0007669"/>
    <property type="project" value="TreeGrafter"/>
</dbReference>
<feature type="domain" description="Sodium/calcium exchanger membrane region" evidence="6">
    <location>
        <begin position="6"/>
        <end position="144"/>
    </location>
</feature>
<dbReference type="InterPro" id="IPR004837">
    <property type="entry name" value="NaCa_Exmemb"/>
</dbReference>
<dbReference type="NCBIfam" id="TIGR00367">
    <property type="entry name" value="calcium/sodium antiporter"/>
    <property type="match status" value="1"/>
</dbReference>
<keyword evidence="3 5" id="KW-1133">Transmembrane helix</keyword>
<evidence type="ECO:0000256" key="4">
    <source>
        <dbReference type="ARBA" id="ARBA00023136"/>
    </source>
</evidence>
<feature type="transmembrane region" description="Helical" evidence="5">
    <location>
        <begin position="313"/>
        <end position="335"/>
    </location>
</feature>
<comment type="subcellular location">
    <subcellularLocation>
        <location evidence="1">Membrane</location>
        <topology evidence="1">Multi-pass membrane protein</topology>
    </subcellularLocation>
</comment>
<keyword evidence="4 5" id="KW-0472">Membrane</keyword>
<dbReference type="EMBL" id="JACHDO010000001">
    <property type="protein sequence ID" value="MBB5490473.1"/>
    <property type="molecule type" value="Genomic_DNA"/>
</dbReference>
<dbReference type="Gene3D" id="1.20.1420.30">
    <property type="entry name" value="NCX, central ion-binding region"/>
    <property type="match status" value="2"/>
</dbReference>
<evidence type="ECO:0000256" key="5">
    <source>
        <dbReference type="SAM" id="Phobius"/>
    </source>
</evidence>
<organism evidence="7 8">
    <name type="scientific">Nocardiopsis metallicus</name>
    <dbReference type="NCBI Taxonomy" id="179819"/>
    <lineage>
        <taxon>Bacteria</taxon>
        <taxon>Bacillati</taxon>
        <taxon>Actinomycetota</taxon>
        <taxon>Actinomycetes</taxon>
        <taxon>Streptosporangiales</taxon>
        <taxon>Nocardiopsidaceae</taxon>
        <taxon>Nocardiopsis</taxon>
    </lineage>
</organism>
<dbReference type="Gene3D" id="6.10.280.80">
    <property type="entry name" value="NCX, peripheral helical region"/>
    <property type="match status" value="1"/>
</dbReference>
<feature type="transmembrane region" description="Helical" evidence="5">
    <location>
        <begin position="341"/>
        <end position="364"/>
    </location>
</feature>
<accession>A0A840W558</accession>
<keyword evidence="8" id="KW-1185">Reference proteome</keyword>
<feature type="transmembrane region" description="Helical" evidence="5">
    <location>
        <begin position="286"/>
        <end position="306"/>
    </location>
</feature>
<comment type="caution">
    <text evidence="7">The sequence shown here is derived from an EMBL/GenBank/DDBJ whole genome shotgun (WGS) entry which is preliminary data.</text>
</comment>
<evidence type="ECO:0000256" key="3">
    <source>
        <dbReference type="ARBA" id="ARBA00022989"/>
    </source>
</evidence>
<dbReference type="Pfam" id="PF01699">
    <property type="entry name" value="Na_Ca_ex"/>
    <property type="match status" value="2"/>
</dbReference>
<dbReference type="GO" id="GO:0005262">
    <property type="term" value="F:calcium channel activity"/>
    <property type="evidence" value="ECO:0007669"/>
    <property type="project" value="TreeGrafter"/>
</dbReference>
<protein>
    <submittedName>
        <fullName evidence="7">Cation:H+ antiporter</fullName>
    </submittedName>
</protein>
<reference evidence="7 8" key="1">
    <citation type="submission" date="2020-08" db="EMBL/GenBank/DDBJ databases">
        <title>Sequencing the genomes of 1000 actinobacteria strains.</title>
        <authorList>
            <person name="Klenk H.-P."/>
        </authorList>
    </citation>
    <scope>NUCLEOTIDE SEQUENCE [LARGE SCALE GENOMIC DNA]</scope>
    <source>
        <strain evidence="7 8">DSM 44598</strain>
    </source>
</reference>
<dbReference type="PANTHER" id="PTHR10846">
    <property type="entry name" value="SODIUM/POTASSIUM/CALCIUM EXCHANGER"/>
    <property type="match status" value="1"/>
</dbReference>
<feature type="transmembrane region" description="Helical" evidence="5">
    <location>
        <begin position="131"/>
        <end position="148"/>
    </location>
</feature>
<dbReference type="GO" id="GO:0006874">
    <property type="term" value="P:intracellular calcium ion homeostasis"/>
    <property type="evidence" value="ECO:0007669"/>
    <property type="project" value="TreeGrafter"/>
</dbReference>
<proteinExistence type="predicted"/>
<keyword evidence="2 5" id="KW-0812">Transmembrane</keyword>
<gene>
    <name evidence="7" type="ORF">HNR07_001610</name>
</gene>
<dbReference type="PANTHER" id="PTHR10846:SF8">
    <property type="entry name" value="INNER MEMBRANE PROTEIN YRBG"/>
    <property type="match status" value="1"/>
</dbReference>
<evidence type="ECO:0000313" key="7">
    <source>
        <dbReference type="EMBL" id="MBB5490473.1"/>
    </source>
</evidence>
<name>A0A840W558_9ACTN</name>
<evidence type="ECO:0000256" key="2">
    <source>
        <dbReference type="ARBA" id="ARBA00022692"/>
    </source>
</evidence>
<dbReference type="Proteomes" id="UP000579647">
    <property type="component" value="Unassembled WGS sequence"/>
</dbReference>
<dbReference type="GO" id="GO:0008273">
    <property type="term" value="F:calcium, potassium:sodium antiporter activity"/>
    <property type="evidence" value="ECO:0007669"/>
    <property type="project" value="TreeGrafter"/>
</dbReference>
<dbReference type="InterPro" id="IPR004481">
    <property type="entry name" value="K/Na/Ca-exchanger"/>
</dbReference>